<protein>
    <recommendedName>
        <fullName evidence="4">GDP-mannose pyrophosphatase</fullName>
    </recommendedName>
    <alternativeName>
        <fullName evidence="6">GDP-mannose hydrolase</fullName>
    </alternativeName>
    <alternativeName>
        <fullName evidence="7">GDPMK</fullName>
    </alternativeName>
</protein>
<proteinExistence type="inferred from homology"/>
<dbReference type="PANTHER" id="PTHR11839">
    <property type="entry name" value="UDP/ADP-SUGAR PYROPHOSPHATASE"/>
    <property type="match status" value="1"/>
</dbReference>
<accession>A0A7X7LUC3</accession>
<dbReference type="GO" id="GO:0016787">
    <property type="term" value="F:hydrolase activity"/>
    <property type="evidence" value="ECO:0007669"/>
    <property type="project" value="UniProtKB-KW"/>
</dbReference>
<organism evidence="9 10">
    <name type="scientific">Thauera phenolivorans</name>
    <dbReference type="NCBI Taxonomy" id="1792543"/>
    <lineage>
        <taxon>Bacteria</taxon>
        <taxon>Pseudomonadati</taxon>
        <taxon>Pseudomonadota</taxon>
        <taxon>Betaproteobacteria</taxon>
        <taxon>Rhodocyclales</taxon>
        <taxon>Zoogloeaceae</taxon>
        <taxon>Thauera</taxon>
    </lineage>
</organism>
<dbReference type="PANTHER" id="PTHR11839:SF18">
    <property type="entry name" value="NUDIX HYDROLASE DOMAIN-CONTAINING PROTEIN"/>
    <property type="match status" value="1"/>
</dbReference>
<evidence type="ECO:0000256" key="2">
    <source>
        <dbReference type="ARBA" id="ARBA00001946"/>
    </source>
</evidence>
<gene>
    <name evidence="9" type="ORF">GX576_02305</name>
</gene>
<evidence type="ECO:0000313" key="10">
    <source>
        <dbReference type="Proteomes" id="UP000536534"/>
    </source>
</evidence>
<dbReference type="GO" id="GO:0019693">
    <property type="term" value="P:ribose phosphate metabolic process"/>
    <property type="evidence" value="ECO:0007669"/>
    <property type="project" value="TreeGrafter"/>
</dbReference>
<dbReference type="SUPFAM" id="SSF55811">
    <property type="entry name" value="Nudix"/>
    <property type="match status" value="1"/>
</dbReference>
<evidence type="ECO:0000256" key="5">
    <source>
        <dbReference type="ARBA" id="ARBA00022801"/>
    </source>
</evidence>
<evidence type="ECO:0000256" key="4">
    <source>
        <dbReference type="ARBA" id="ARBA00016377"/>
    </source>
</evidence>
<dbReference type="Proteomes" id="UP000536534">
    <property type="component" value="Unassembled WGS sequence"/>
</dbReference>
<comment type="catalytic activity">
    <reaction evidence="1">
        <text>GDP-alpha-D-mannose + H2O = alpha-D-mannose 1-phosphate + GMP + 2 H(+)</text>
        <dbReference type="Rhea" id="RHEA:27978"/>
        <dbReference type="ChEBI" id="CHEBI:15377"/>
        <dbReference type="ChEBI" id="CHEBI:15378"/>
        <dbReference type="ChEBI" id="CHEBI:57527"/>
        <dbReference type="ChEBI" id="CHEBI:58115"/>
        <dbReference type="ChEBI" id="CHEBI:58409"/>
    </reaction>
</comment>
<evidence type="ECO:0000256" key="6">
    <source>
        <dbReference type="ARBA" id="ARBA00032162"/>
    </source>
</evidence>
<evidence type="ECO:0000256" key="7">
    <source>
        <dbReference type="ARBA" id="ARBA00032272"/>
    </source>
</evidence>
<dbReference type="AlphaFoldDB" id="A0A7X7LUC3"/>
<evidence type="ECO:0000256" key="3">
    <source>
        <dbReference type="ARBA" id="ARBA00007275"/>
    </source>
</evidence>
<dbReference type="InterPro" id="IPR020084">
    <property type="entry name" value="NUDIX_hydrolase_CS"/>
</dbReference>
<dbReference type="InterPro" id="IPR015797">
    <property type="entry name" value="NUDIX_hydrolase-like_dom_sf"/>
</dbReference>
<comment type="similarity">
    <text evidence="3">Belongs to the Nudix hydrolase family. NudK subfamily.</text>
</comment>
<dbReference type="InterPro" id="IPR000086">
    <property type="entry name" value="NUDIX_hydrolase_dom"/>
</dbReference>
<dbReference type="PROSITE" id="PS00893">
    <property type="entry name" value="NUDIX_BOX"/>
    <property type="match status" value="1"/>
</dbReference>
<dbReference type="GO" id="GO:0006753">
    <property type="term" value="P:nucleoside phosphate metabolic process"/>
    <property type="evidence" value="ECO:0007669"/>
    <property type="project" value="TreeGrafter"/>
</dbReference>
<dbReference type="PROSITE" id="PS51462">
    <property type="entry name" value="NUDIX"/>
    <property type="match status" value="1"/>
</dbReference>
<name>A0A7X7LUC3_9RHOO</name>
<feature type="domain" description="Nudix hydrolase" evidence="8">
    <location>
        <begin position="48"/>
        <end position="182"/>
    </location>
</feature>
<sequence length="189" mass="21009">MKPRTGDPSDPLSETALESELMFDGALLKVQCDRVRLPNGREARREYIRHPGAVVVVASLPDGRLVFERQFRYPLGRAFLELPAGKIDPGEPVLACAQRELREETGYTACEWEHLGVMHPCIGYSDERIEIFLARGLEAVGHEWDEGEFLEVLSLAVDEAEAAVHDGRITDGKTISALFLALPVLRASR</sequence>
<comment type="caution">
    <text evidence="9">The sequence shown here is derived from an EMBL/GenBank/DDBJ whole genome shotgun (WGS) entry which is preliminary data.</text>
</comment>
<reference evidence="9 10" key="1">
    <citation type="journal article" date="2020" name="Biotechnol. Biofuels">
        <title>New insights from the biogas microbiome by comprehensive genome-resolved metagenomics of nearly 1600 species originating from multiple anaerobic digesters.</title>
        <authorList>
            <person name="Campanaro S."/>
            <person name="Treu L."/>
            <person name="Rodriguez-R L.M."/>
            <person name="Kovalovszki A."/>
            <person name="Ziels R.M."/>
            <person name="Maus I."/>
            <person name="Zhu X."/>
            <person name="Kougias P.G."/>
            <person name="Basile A."/>
            <person name="Luo G."/>
            <person name="Schluter A."/>
            <person name="Konstantinidis K.T."/>
            <person name="Angelidaki I."/>
        </authorList>
    </citation>
    <scope>NUCLEOTIDE SEQUENCE [LARGE SCALE GENOMIC DNA]</scope>
    <source>
        <strain evidence="9">AS06rmzACSIP_256</strain>
    </source>
</reference>
<keyword evidence="5 9" id="KW-0378">Hydrolase</keyword>
<evidence type="ECO:0000313" key="9">
    <source>
        <dbReference type="EMBL" id="NLF53240.1"/>
    </source>
</evidence>
<evidence type="ECO:0000256" key="1">
    <source>
        <dbReference type="ARBA" id="ARBA00000847"/>
    </source>
</evidence>
<dbReference type="EMBL" id="JAAYYV010000062">
    <property type="protein sequence ID" value="NLF53240.1"/>
    <property type="molecule type" value="Genomic_DNA"/>
</dbReference>
<comment type="cofactor">
    <cofactor evidence="2">
        <name>Mg(2+)</name>
        <dbReference type="ChEBI" id="CHEBI:18420"/>
    </cofactor>
</comment>
<dbReference type="GO" id="GO:0005829">
    <property type="term" value="C:cytosol"/>
    <property type="evidence" value="ECO:0007669"/>
    <property type="project" value="TreeGrafter"/>
</dbReference>
<dbReference type="Pfam" id="PF00293">
    <property type="entry name" value="NUDIX"/>
    <property type="match status" value="1"/>
</dbReference>
<evidence type="ECO:0000259" key="8">
    <source>
        <dbReference type="PROSITE" id="PS51462"/>
    </source>
</evidence>
<dbReference type="Gene3D" id="3.90.79.10">
    <property type="entry name" value="Nucleoside Triphosphate Pyrophosphohydrolase"/>
    <property type="match status" value="1"/>
</dbReference>